<organism evidence="3 4">
    <name type="scientific">Tilletiaria anomala (strain ATCC 24038 / CBS 436.72 / UBC 951)</name>
    <dbReference type="NCBI Taxonomy" id="1037660"/>
    <lineage>
        <taxon>Eukaryota</taxon>
        <taxon>Fungi</taxon>
        <taxon>Dikarya</taxon>
        <taxon>Basidiomycota</taxon>
        <taxon>Ustilaginomycotina</taxon>
        <taxon>Exobasidiomycetes</taxon>
        <taxon>Georgefischeriales</taxon>
        <taxon>Tilletiariaceae</taxon>
        <taxon>Tilletiaria</taxon>
    </lineage>
</organism>
<accession>A0A066V727</accession>
<dbReference type="Pfam" id="PF08167">
    <property type="entry name" value="RIX1"/>
    <property type="match status" value="1"/>
</dbReference>
<feature type="region of interest" description="Disordered" evidence="1">
    <location>
        <begin position="965"/>
        <end position="1016"/>
    </location>
</feature>
<dbReference type="RefSeq" id="XP_013240336.1">
    <property type="nucleotide sequence ID" value="XM_013384882.1"/>
</dbReference>
<feature type="compositionally biased region" description="Polar residues" evidence="1">
    <location>
        <begin position="369"/>
        <end position="378"/>
    </location>
</feature>
<dbReference type="Proteomes" id="UP000027361">
    <property type="component" value="Unassembled WGS sequence"/>
</dbReference>
<feature type="region of interest" description="Disordered" evidence="1">
    <location>
        <begin position="863"/>
        <end position="919"/>
    </location>
</feature>
<dbReference type="AlphaFoldDB" id="A0A066V727"/>
<sequence>MTAVIGQASALLSLLDQGSSSSASGLSLERASAVQDEFLHAIQEAKILGSLAEIAFGTSGTNSDDTQGQIHPHAQSNGKESFAATALAANASSLLVKFSKRANSLLPGTTPHHKQDTSSLIQSHVLGFNLALALTRQVGWPIISFEDNAVLWLSAAFQILQAFCSPTTAQNHISSAREEHMLESAIELAGKEILGLANGSAAGKSGNAGGVMQGGEFMRTVITPNLPKYAQLLTSALESSQGRGDLRAVRVLLDAITSELHTYSSLYRPLSARIHACCIQLLFPPHLSPYALPPLELVQSASKLLINLHRTGALSSKVNGAEALSSTENTAGRANTRATQAQLWTATIETAIGTFQTFVDASVSTILPSASANPSHQASSSRGSRSIQRPTFQIHEDWRPDEGQDSVLEHTSHLTFLRYSLFVLLEMLRQPTAPQAVISLPLRSFLLWATGISPPSCGVLRMTRKYSVQRPGTEQSVFVLQMTSLEATTQQAVLLVLLRLFSLAGAGALEAVRPPSSSDGDAGGSSLLWTLVDLYDANTSARGSQSPSDFGSLLLRSIAFLIGGNLVSKGEDPTHGLALPLEPSSRLVSRLSKLSASTLARYLLGSTTRERLASQGGGAAKLVELSTSGRPSKRSKNSSGQAFNTDTIFGSVGNGIPAHISRDEAAGVLASFNILTFLYPHLTAKISADTADLATMTAALARATVEATLVSGVVLSTSFACGQKEAATLQVRIVVGSLHLLDVVLHHSTSSTLALILTGLHVMLSPAATDCSGTFDPMVRTAAQRCLATLQKIVQPRMVPVPEWNLDVVDTNIAWGSANPADKEEKKVDIDDAHKRAWLETAAKDVLELDVDLEWTAASANQLAQGGPAAPPVRSSAVHGLQGTGSNHSRQSPPAISTDARHEEKDVEPIDQVGQAQPKRIHAPLASSTAIESVLQPILAASAETIDAPTAPTDGLFADADAAVDTRAPTPGTSSNLPAPVASSAVFERADDGMHDDSDSDIPSIDPGMSDDEDEL</sequence>
<name>A0A066V727_TILAU</name>
<dbReference type="InterPro" id="IPR012583">
    <property type="entry name" value="RIX1_N"/>
</dbReference>
<keyword evidence="4" id="KW-1185">Reference proteome</keyword>
<feature type="compositionally biased region" description="Polar residues" evidence="1">
    <location>
        <begin position="884"/>
        <end position="895"/>
    </location>
</feature>
<evidence type="ECO:0000259" key="2">
    <source>
        <dbReference type="Pfam" id="PF08167"/>
    </source>
</evidence>
<feature type="compositionally biased region" description="Basic and acidic residues" evidence="1">
    <location>
        <begin position="988"/>
        <end position="997"/>
    </location>
</feature>
<dbReference type="HOGENOM" id="CLU_296860_0_0_1"/>
<feature type="domain" description="Pre-rRNA-processing protein RIX1 N-terminal" evidence="2">
    <location>
        <begin position="216"/>
        <end position="284"/>
    </location>
</feature>
<proteinExistence type="predicted"/>
<reference evidence="3 4" key="1">
    <citation type="submission" date="2014-05" db="EMBL/GenBank/DDBJ databases">
        <title>Draft genome sequence of a rare smut relative, Tilletiaria anomala UBC 951.</title>
        <authorList>
            <consortium name="DOE Joint Genome Institute"/>
            <person name="Toome M."/>
            <person name="Kuo A."/>
            <person name="Henrissat B."/>
            <person name="Lipzen A."/>
            <person name="Tritt A."/>
            <person name="Yoshinaga Y."/>
            <person name="Zane M."/>
            <person name="Barry K."/>
            <person name="Grigoriev I.V."/>
            <person name="Spatafora J.W."/>
            <person name="Aimea M.C."/>
        </authorList>
    </citation>
    <scope>NUCLEOTIDE SEQUENCE [LARGE SCALE GENOMIC DNA]</scope>
    <source>
        <strain evidence="3 4">UBC 951</strain>
    </source>
</reference>
<dbReference type="GeneID" id="25266740"/>
<evidence type="ECO:0000313" key="3">
    <source>
        <dbReference type="EMBL" id="KDN37271.1"/>
    </source>
</evidence>
<evidence type="ECO:0000256" key="1">
    <source>
        <dbReference type="SAM" id="MobiDB-lite"/>
    </source>
</evidence>
<dbReference type="STRING" id="1037660.A0A066V727"/>
<feature type="region of interest" description="Disordered" evidence="1">
    <location>
        <begin position="623"/>
        <end position="642"/>
    </location>
</feature>
<protein>
    <recommendedName>
        <fullName evidence="2">Pre-rRNA-processing protein RIX1 N-terminal domain-containing protein</fullName>
    </recommendedName>
</protein>
<evidence type="ECO:0000313" key="4">
    <source>
        <dbReference type="Proteomes" id="UP000027361"/>
    </source>
</evidence>
<dbReference type="InParanoid" id="A0A066V727"/>
<gene>
    <name evidence="3" type="ORF">K437DRAFT_276601</name>
</gene>
<dbReference type="OrthoDB" id="20900at2759"/>
<comment type="caution">
    <text evidence="3">The sequence shown here is derived from an EMBL/GenBank/DDBJ whole genome shotgun (WGS) entry which is preliminary data.</text>
</comment>
<dbReference type="EMBL" id="JMSN01000142">
    <property type="protein sequence ID" value="KDN37271.1"/>
    <property type="molecule type" value="Genomic_DNA"/>
</dbReference>
<feature type="compositionally biased region" description="Basic and acidic residues" evidence="1">
    <location>
        <begin position="899"/>
        <end position="908"/>
    </location>
</feature>
<feature type="region of interest" description="Disordered" evidence="1">
    <location>
        <begin position="369"/>
        <end position="389"/>
    </location>
</feature>